<dbReference type="AlphaFoldDB" id="A0A7C1D0A2"/>
<sequence length="477" mass="53379">MKLIAILLISVVLSLSAIADTGEVKNITGAFIQLDGQLSQFGEEQWHDELTLMKEIGMDTVIIQYSAYGERFYYPSRYMKTDEISPDESIAELVWSGSARTRFVKIVIEPSSAEWTMIPEVTVKKGTEVMSLGKSYSVDPQASPNYPSDGKLTDGGADYAWGAMVGWQYPKKPIEIVIDLGEIIPIDSVAVKFMRSEISGVQIPEKGFEVAISNDGKGFITAGKVTWEESKQASVSDTLGELLKAADALDMKVFLGLSLNPSYWSGEFDPKEQTNNNQRILTELFSLYASHESLAGWYLPEEIDDRNFLTQSRKDGIRTYLKSMATYAKFLTKKPVMISPYFGISPNGEAYAEWWDYVLTEAKVDIIAMQDGVGTRRTTVAESAGVIEALKPVMEKHGVEFWVNVEVFNQIHGWPVDTGSWQAVPADIDRVIDQLKMQSPFTEKVIIFDFPHYMTPRLVGKAEELYEAYKEYIGLGD</sequence>
<reference evidence="3" key="1">
    <citation type="journal article" date="2020" name="mSystems">
        <title>Genome- and Community-Level Interaction Insights into Carbon Utilization and Element Cycling Functions of Hydrothermarchaeota in Hydrothermal Sediment.</title>
        <authorList>
            <person name="Zhou Z."/>
            <person name="Liu Y."/>
            <person name="Xu W."/>
            <person name="Pan J."/>
            <person name="Luo Z.H."/>
            <person name="Li M."/>
        </authorList>
    </citation>
    <scope>NUCLEOTIDE SEQUENCE [LARGE SCALE GENOMIC DNA]</scope>
    <source>
        <strain evidence="3">SpSt-1179</strain>
    </source>
</reference>
<feature type="signal peptide" evidence="1">
    <location>
        <begin position="1"/>
        <end position="19"/>
    </location>
</feature>
<protein>
    <submittedName>
        <fullName evidence="3">DUF4434 domain-containing protein</fullName>
    </submittedName>
</protein>
<feature type="domain" description="F5/8 type C" evidence="2">
    <location>
        <begin position="116"/>
        <end position="229"/>
    </location>
</feature>
<name>A0A7C1D0A2_9BACT</name>
<dbReference type="SUPFAM" id="SSF49785">
    <property type="entry name" value="Galactose-binding domain-like"/>
    <property type="match status" value="1"/>
</dbReference>
<proteinExistence type="predicted"/>
<dbReference type="InterPro" id="IPR000421">
    <property type="entry name" value="FA58C"/>
</dbReference>
<dbReference type="InterPro" id="IPR027849">
    <property type="entry name" value="DUF4434"/>
</dbReference>
<evidence type="ECO:0000259" key="2">
    <source>
        <dbReference type="PROSITE" id="PS50022"/>
    </source>
</evidence>
<organism evidence="3">
    <name type="scientific">Mesotoga infera</name>
    <dbReference type="NCBI Taxonomy" id="1236046"/>
    <lineage>
        <taxon>Bacteria</taxon>
        <taxon>Thermotogati</taxon>
        <taxon>Thermotogota</taxon>
        <taxon>Thermotogae</taxon>
        <taxon>Kosmotogales</taxon>
        <taxon>Kosmotogaceae</taxon>
        <taxon>Mesotoga</taxon>
    </lineage>
</organism>
<gene>
    <name evidence="3" type="ORF">ENN47_11895</name>
</gene>
<dbReference type="Pfam" id="PF14488">
    <property type="entry name" value="DUF4434"/>
    <property type="match status" value="2"/>
</dbReference>
<keyword evidence="1" id="KW-0732">Signal</keyword>
<evidence type="ECO:0000256" key="1">
    <source>
        <dbReference type="SAM" id="SignalP"/>
    </source>
</evidence>
<dbReference type="PROSITE" id="PS50022">
    <property type="entry name" value="FA58C_3"/>
    <property type="match status" value="1"/>
</dbReference>
<evidence type="ECO:0000313" key="3">
    <source>
        <dbReference type="EMBL" id="HDP78853.1"/>
    </source>
</evidence>
<feature type="chain" id="PRO_5028452702" evidence="1">
    <location>
        <begin position="20"/>
        <end position="477"/>
    </location>
</feature>
<comment type="caution">
    <text evidence="3">The sequence shown here is derived from an EMBL/GenBank/DDBJ whole genome shotgun (WGS) entry which is preliminary data.</text>
</comment>
<dbReference type="EMBL" id="DSBT01000364">
    <property type="protein sequence ID" value="HDP78853.1"/>
    <property type="molecule type" value="Genomic_DNA"/>
</dbReference>
<dbReference type="Proteomes" id="UP000886198">
    <property type="component" value="Unassembled WGS sequence"/>
</dbReference>
<dbReference type="InterPro" id="IPR008979">
    <property type="entry name" value="Galactose-bd-like_sf"/>
</dbReference>
<dbReference type="InterPro" id="IPR017853">
    <property type="entry name" value="GH"/>
</dbReference>
<dbReference type="Gene3D" id="3.20.20.80">
    <property type="entry name" value="Glycosidases"/>
    <property type="match status" value="2"/>
</dbReference>
<dbReference type="SUPFAM" id="SSF51445">
    <property type="entry name" value="(Trans)glycosidases"/>
    <property type="match status" value="1"/>
</dbReference>
<accession>A0A7C1D0A2</accession>